<dbReference type="Proteomes" id="UP000024445">
    <property type="component" value="Segment"/>
</dbReference>
<evidence type="ECO:0000313" key="2">
    <source>
        <dbReference type="Proteomes" id="UP000024445"/>
    </source>
</evidence>
<proteinExistence type="predicted"/>
<sequence>MTDRPGLNPQAEAIVPITINVPESLVEEFLGYMSDGGGEYGFMEAVSSMELGFGVTFNYSFKNRTIEIEKVDNEE</sequence>
<dbReference type="EMBL" id="KJ025957">
    <property type="protein sequence ID" value="AHY25369.1"/>
    <property type="molecule type" value="Genomic_DNA"/>
</dbReference>
<gene>
    <name evidence="1" type="ORF">PS2_123</name>
</gene>
<accession>A0A023W4V7</accession>
<organism evidence="1 2">
    <name type="scientific">Serratia phage PS2</name>
    <dbReference type="NCBI Taxonomy" id="1481112"/>
    <lineage>
        <taxon>Viruses</taxon>
        <taxon>Duplodnaviria</taxon>
        <taxon>Heunggongvirae</taxon>
        <taxon>Uroviricota</taxon>
        <taxon>Caudoviricetes</taxon>
        <taxon>Muldoonvirus</taxon>
        <taxon>Muldoonvirus PS2</taxon>
    </lineage>
</organism>
<keyword evidence="2" id="KW-1185">Reference proteome</keyword>
<dbReference type="GeneID" id="19485006"/>
<protein>
    <submittedName>
        <fullName evidence="1">Uncharacterized protein</fullName>
    </submittedName>
</protein>
<evidence type="ECO:0000313" key="1">
    <source>
        <dbReference type="EMBL" id="AHY25369.1"/>
    </source>
</evidence>
<dbReference type="KEGG" id="vg:19485006"/>
<reference evidence="1 2" key="1">
    <citation type="submission" date="2014-01" db="EMBL/GenBank/DDBJ databases">
        <authorList>
            <person name="Zhang G."/>
            <person name="Jin J."/>
            <person name="Li Z.J."/>
            <person name="Wang S.W."/>
            <person name="Chen S.J."/>
            <person name="Wang S.M."/>
            <person name="Wang X.T."/>
            <person name="Li Y.H."/>
            <person name="Wang J."/>
            <person name="Yang C.K."/>
            <person name="Wang L."/>
        </authorList>
    </citation>
    <scope>NUCLEOTIDE SEQUENCE [LARGE SCALE GENOMIC DNA]</scope>
</reference>
<dbReference type="RefSeq" id="YP_009030170.1">
    <property type="nucleotide sequence ID" value="NC_024121.1"/>
</dbReference>
<name>A0A023W4V7_9CAUD</name>
<dbReference type="OrthoDB" id="41158at10239"/>